<sequence>MFGLYIAFITGIYYLMFTTFGPLFKNVYGFGPGPGGLTYLGMGIGFLIATFLGGNVGNKIYHHLAAKNGGKGIPEHRLPPLIFGSFFIPVGLFWYGWSAEARIHWIMPILGTGIFGFAFTTVFLPVQLYAADAFKFAASAISAVAVLRSILGFAFPLFGQAMYDKLGTGGGNSLLAGLSIVLGIPFPIWIYYYGERFRLRSNVDR</sequence>
<evidence type="ECO:0000256" key="4">
    <source>
        <dbReference type="ARBA" id="ARBA00023136"/>
    </source>
</evidence>
<dbReference type="Gene3D" id="1.20.1250.20">
    <property type="entry name" value="MFS general substrate transporter like domains"/>
    <property type="match status" value="1"/>
</dbReference>
<feature type="transmembrane region" description="Helical" evidence="5">
    <location>
        <begin position="78"/>
        <end position="97"/>
    </location>
</feature>
<name>A0ABR3IXD7_9AGAR</name>
<dbReference type="SUPFAM" id="SSF103473">
    <property type="entry name" value="MFS general substrate transporter"/>
    <property type="match status" value="1"/>
</dbReference>
<evidence type="ECO:0000313" key="7">
    <source>
        <dbReference type="Proteomes" id="UP001556367"/>
    </source>
</evidence>
<feature type="transmembrane region" description="Helical" evidence="5">
    <location>
        <begin position="136"/>
        <end position="158"/>
    </location>
</feature>
<reference evidence="7" key="1">
    <citation type="submission" date="2024-06" db="EMBL/GenBank/DDBJ databases">
        <title>Multi-omics analyses provide insights into the biosynthesis of the anticancer antibiotic pleurotin in Hohenbuehelia grisea.</title>
        <authorList>
            <person name="Weaver J.A."/>
            <person name="Alberti F."/>
        </authorList>
    </citation>
    <scope>NUCLEOTIDE SEQUENCE [LARGE SCALE GENOMIC DNA]</scope>
    <source>
        <strain evidence="7">T-177</strain>
    </source>
</reference>
<comment type="caution">
    <text evidence="6">The sequence shown here is derived from an EMBL/GenBank/DDBJ whole genome shotgun (WGS) entry which is preliminary data.</text>
</comment>
<keyword evidence="2 5" id="KW-0812">Transmembrane</keyword>
<accession>A0ABR3IXD7</accession>
<feature type="transmembrane region" description="Helical" evidence="5">
    <location>
        <begin position="170"/>
        <end position="192"/>
    </location>
</feature>
<evidence type="ECO:0000256" key="5">
    <source>
        <dbReference type="SAM" id="Phobius"/>
    </source>
</evidence>
<keyword evidence="3 5" id="KW-1133">Transmembrane helix</keyword>
<dbReference type="Proteomes" id="UP001556367">
    <property type="component" value="Unassembled WGS sequence"/>
</dbReference>
<keyword evidence="7" id="KW-1185">Reference proteome</keyword>
<feature type="transmembrane region" description="Helical" evidence="5">
    <location>
        <begin position="103"/>
        <end position="124"/>
    </location>
</feature>
<dbReference type="PANTHER" id="PTHR23502">
    <property type="entry name" value="MAJOR FACILITATOR SUPERFAMILY"/>
    <property type="match status" value="1"/>
</dbReference>
<organism evidence="6 7">
    <name type="scientific">Hohenbuehelia grisea</name>
    <dbReference type="NCBI Taxonomy" id="104357"/>
    <lineage>
        <taxon>Eukaryota</taxon>
        <taxon>Fungi</taxon>
        <taxon>Dikarya</taxon>
        <taxon>Basidiomycota</taxon>
        <taxon>Agaricomycotina</taxon>
        <taxon>Agaricomycetes</taxon>
        <taxon>Agaricomycetidae</taxon>
        <taxon>Agaricales</taxon>
        <taxon>Pleurotineae</taxon>
        <taxon>Pleurotaceae</taxon>
        <taxon>Hohenbuehelia</taxon>
    </lineage>
</organism>
<feature type="transmembrane region" description="Helical" evidence="5">
    <location>
        <begin position="5"/>
        <end position="24"/>
    </location>
</feature>
<protein>
    <submittedName>
        <fullName evidence="6">Uncharacterized protein</fullName>
    </submittedName>
</protein>
<feature type="transmembrane region" description="Helical" evidence="5">
    <location>
        <begin position="36"/>
        <end position="57"/>
    </location>
</feature>
<evidence type="ECO:0000256" key="1">
    <source>
        <dbReference type="ARBA" id="ARBA00004141"/>
    </source>
</evidence>
<comment type="subcellular location">
    <subcellularLocation>
        <location evidence="1">Membrane</location>
        <topology evidence="1">Multi-pass membrane protein</topology>
    </subcellularLocation>
</comment>
<evidence type="ECO:0000313" key="6">
    <source>
        <dbReference type="EMBL" id="KAL0947923.1"/>
    </source>
</evidence>
<dbReference type="PANTHER" id="PTHR23502:SF60">
    <property type="entry name" value="MAJOR FACILITATOR SUPERFAMILY (MFS) PROFILE DOMAIN-CONTAINING PROTEIN-RELATED"/>
    <property type="match status" value="1"/>
</dbReference>
<evidence type="ECO:0000256" key="2">
    <source>
        <dbReference type="ARBA" id="ARBA00022692"/>
    </source>
</evidence>
<dbReference type="Pfam" id="PF07690">
    <property type="entry name" value="MFS_1"/>
    <property type="match status" value="1"/>
</dbReference>
<evidence type="ECO:0000256" key="3">
    <source>
        <dbReference type="ARBA" id="ARBA00022989"/>
    </source>
</evidence>
<dbReference type="EMBL" id="JASNQZ010000014">
    <property type="protein sequence ID" value="KAL0947923.1"/>
    <property type="molecule type" value="Genomic_DNA"/>
</dbReference>
<dbReference type="InterPro" id="IPR036259">
    <property type="entry name" value="MFS_trans_sf"/>
</dbReference>
<gene>
    <name evidence="6" type="ORF">HGRIS_010555</name>
</gene>
<dbReference type="InterPro" id="IPR011701">
    <property type="entry name" value="MFS"/>
</dbReference>
<proteinExistence type="predicted"/>
<keyword evidence="4 5" id="KW-0472">Membrane</keyword>